<keyword evidence="12 19" id="KW-1133">Transmembrane helix</keyword>
<accession>A0A3B0SQ21</accession>
<evidence type="ECO:0000256" key="15">
    <source>
        <dbReference type="ARBA" id="ARBA00032605"/>
    </source>
</evidence>
<proteinExistence type="inferred from homology"/>
<keyword evidence="11" id="KW-0460">Magnesium</keyword>
<evidence type="ECO:0000256" key="11">
    <source>
        <dbReference type="ARBA" id="ARBA00022842"/>
    </source>
</evidence>
<evidence type="ECO:0000256" key="14">
    <source>
        <dbReference type="ARBA" id="ARBA00025228"/>
    </source>
</evidence>
<keyword evidence="10 19" id="KW-0812">Transmembrane</keyword>
<dbReference type="HAMAP" id="MF_00719">
    <property type="entry name" value="CobS"/>
    <property type="match status" value="1"/>
</dbReference>
<dbReference type="AlphaFoldDB" id="A0A3B0SQ21"/>
<sequence length="256" mass="26435">MKGLRRSLSFLTRLPVPSETLTSVELARAIPWFPAAGLVIGGFVAGVFWVTAQGLSPTLSASLAVLTGAAMTGGFHEDGLGDTFDALGGGWSRDEMLSIMKDSRQGTFGVLAIVGTVLVRVTALAALPVNVGVWTLLLAHSLARGAVVGVMVVSAPVATSGLGASYARELHRPTAVVSSLLASGAAVVVWGVNGLLVVGVLVIVVAVFMIWVHGKIGGYTGDILGAAEQFGEMTILAMAVFMVGQGWELVRWLPVV</sequence>
<evidence type="ECO:0000256" key="12">
    <source>
        <dbReference type="ARBA" id="ARBA00022989"/>
    </source>
</evidence>
<dbReference type="NCBIfam" id="TIGR00317">
    <property type="entry name" value="cobS"/>
    <property type="match status" value="1"/>
</dbReference>
<gene>
    <name evidence="20" type="ORF">MNBD_ACTINO02-825</name>
</gene>
<evidence type="ECO:0000256" key="9">
    <source>
        <dbReference type="ARBA" id="ARBA00022679"/>
    </source>
</evidence>
<dbReference type="GO" id="GO:0005886">
    <property type="term" value="C:plasma membrane"/>
    <property type="evidence" value="ECO:0007669"/>
    <property type="project" value="UniProtKB-SubCell"/>
</dbReference>
<evidence type="ECO:0000256" key="16">
    <source>
        <dbReference type="ARBA" id="ARBA00032853"/>
    </source>
</evidence>
<evidence type="ECO:0000256" key="1">
    <source>
        <dbReference type="ARBA" id="ARBA00001946"/>
    </source>
</evidence>
<evidence type="ECO:0000256" key="19">
    <source>
        <dbReference type="SAM" id="Phobius"/>
    </source>
</evidence>
<evidence type="ECO:0000313" key="20">
    <source>
        <dbReference type="EMBL" id="VAW02669.1"/>
    </source>
</evidence>
<comment type="subcellular location">
    <subcellularLocation>
        <location evidence="2">Cell membrane</location>
        <topology evidence="2">Multi-pass membrane protein</topology>
    </subcellularLocation>
</comment>
<keyword evidence="7" id="KW-1003">Cell membrane</keyword>
<protein>
    <recommendedName>
        <fullName evidence="6">Adenosylcobinamide-GDP ribazoletransferase</fullName>
        <ecNumber evidence="5">2.7.8.26</ecNumber>
    </recommendedName>
    <alternativeName>
        <fullName evidence="16">Cobalamin synthase</fullName>
    </alternativeName>
    <alternativeName>
        <fullName evidence="15">Cobalamin-5'-phosphate synthase</fullName>
    </alternativeName>
</protein>
<reference evidence="20" key="1">
    <citation type="submission" date="2018-06" db="EMBL/GenBank/DDBJ databases">
        <authorList>
            <person name="Zhirakovskaya E."/>
        </authorList>
    </citation>
    <scope>NUCLEOTIDE SEQUENCE</scope>
</reference>
<dbReference type="EC" id="2.7.8.26" evidence="5"/>
<evidence type="ECO:0000256" key="3">
    <source>
        <dbReference type="ARBA" id="ARBA00004663"/>
    </source>
</evidence>
<feature type="transmembrane region" description="Helical" evidence="19">
    <location>
        <begin position="106"/>
        <end position="127"/>
    </location>
</feature>
<feature type="transmembrane region" description="Helical" evidence="19">
    <location>
        <begin position="29"/>
        <end position="50"/>
    </location>
</feature>
<evidence type="ECO:0000256" key="18">
    <source>
        <dbReference type="ARBA" id="ARBA00049504"/>
    </source>
</evidence>
<dbReference type="Pfam" id="PF02654">
    <property type="entry name" value="CobS"/>
    <property type="match status" value="1"/>
</dbReference>
<evidence type="ECO:0000256" key="4">
    <source>
        <dbReference type="ARBA" id="ARBA00010561"/>
    </source>
</evidence>
<comment type="catalytic activity">
    <reaction evidence="17">
        <text>alpha-ribazole + adenosylcob(III)inamide-GDP = adenosylcob(III)alamin + GMP + H(+)</text>
        <dbReference type="Rhea" id="RHEA:16049"/>
        <dbReference type="ChEBI" id="CHEBI:10329"/>
        <dbReference type="ChEBI" id="CHEBI:15378"/>
        <dbReference type="ChEBI" id="CHEBI:18408"/>
        <dbReference type="ChEBI" id="CHEBI:58115"/>
        <dbReference type="ChEBI" id="CHEBI:60487"/>
        <dbReference type="EC" id="2.7.8.26"/>
    </reaction>
</comment>
<evidence type="ECO:0000256" key="13">
    <source>
        <dbReference type="ARBA" id="ARBA00023136"/>
    </source>
</evidence>
<keyword evidence="13 19" id="KW-0472">Membrane</keyword>
<evidence type="ECO:0000256" key="6">
    <source>
        <dbReference type="ARBA" id="ARBA00015850"/>
    </source>
</evidence>
<dbReference type="GO" id="GO:0009236">
    <property type="term" value="P:cobalamin biosynthetic process"/>
    <property type="evidence" value="ECO:0007669"/>
    <property type="project" value="UniProtKB-UniPathway"/>
</dbReference>
<evidence type="ECO:0000256" key="5">
    <source>
        <dbReference type="ARBA" id="ARBA00013200"/>
    </source>
</evidence>
<comment type="catalytic activity">
    <reaction evidence="18">
        <text>alpha-ribazole 5'-phosphate + adenosylcob(III)inamide-GDP = adenosylcob(III)alamin 5'-phosphate + GMP + H(+)</text>
        <dbReference type="Rhea" id="RHEA:23560"/>
        <dbReference type="ChEBI" id="CHEBI:15378"/>
        <dbReference type="ChEBI" id="CHEBI:57918"/>
        <dbReference type="ChEBI" id="CHEBI:58115"/>
        <dbReference type="ChEBI" id="CHEBI:60487"/>
        <dbReference type="ChEBI" id="CHEBI:60493"/>
        <dbReference type="EC" id="2.7.8.26"/>
    </reaction>
</comment>
<comment type="function">
    <text evidence="14">Joins adenosylcobinamide-GDP and alpha-ribazole to generate adenosylcobalamin (Ado-cobalamin). Also synthesizes adenosylcobalamin 5'-phosphate from adenosylcobinamide-GDP and alpha-ribazole 5'-phosphate.</text>
</comment>
<comment type="similarity">
    <text evidence="4">Belongs to the CobS family.</text>
</comment>
<feature type="transmembrane region" description="Helical" evidence="19">
    <location>
        <begin position="195"/>
        <end position="212"/>
    </location>
</feature>
<dbReference type="GO" id="GO:0008818">
    <property type="term" value="F:cobalamin 5'-phosphate synthase activity"/>
    <property type="evidence" value="ECO:0007669"/>
    <property type="project" value="InterPro"/>
</dbReference>
<comment type="cofactor">
    <cofactor evidence="1">
        <name>Mg(2+)</name>
        <dbReference type="ChEBI" id="CHEBI:18420"/>
    </cofactor>
</comment>
<evidence type="ECO:0000256" key="7">
    <source>
        <dbReference type="ARBA" id="ARBA00022475"/>
    </source>
</evidence>
<dbReference type="PANTHER" id="PTHR34148">
    <property type="entry name" value="ADENOSYLCOBINAMIDE-GDP RIBAZOLETRANSFERASE"/>
    <property type="match status" value="1"/>
</dbReference>
<dbReference type="GO" id="GO:0051073">
    <property type="term" value="F:adenosylcobinamide-GDP ribazoletransferase activity"/>
    <property type="evidence" value="ECO:0007669"/>
    <property type="project" value="UniProtKB-EC"/>
</dbReference>
<feature type="transmembrane region" description="Helical" evidence="19">
    <location>
        <begin position="133"/>
        <end position="158"/>
    </location>
</feature>
<dbReference type="UniPathway" id="UPA00148">
    <property type="reaction ID" value="UER00238"/>
</dbReference>
<name>A0A3B0SQ21_9ZZZZ</name>
<dbReference type="PANTHER" id="PTHR34148:SF1">
    <property type="entry name" value="ADENOSYLCOBINAMIDE-GDP RIBAZOLETRANSFERASE"/>
    <property type="match status" value="1"/>
</dbReference>
<comment type="pathway">
    <text evidence="3">Cofactor biosynthesis; adenosylcobalamin biosynthesis; adenosylcobalamin from cob(II)yrinate a,c-diamide: step 7/7.</text>
</comment>
<evidence type="ECO:0000256" key="8">
    <source>
        <dbReference type="ARBA" id="ARBA00022573"/>
    </source>
</evidence>
<evidence type="ECO:0000256" key="2">
    <source>
        <dbReference type="ARBA" id="ARBA00004651"/>
    </source>
</evidence>
<dbReference type="InterPro" id="IPR003805">
    <property type="entry name" value="CobS"/>
</dbReference>
<evidence type="ECO:0000256" key="17">
    <source>
        <dbReference type="ARBA" id="ARBA00048623"/>
    </source>
</evidence>
<keyword evidence="8" id="KW-0169">Cobalamin biosynthesis</keyword>
<keyword evidence="9 20" id="KW-0808">Transferase</keyword>
<organism evidence="20">
    <name type="scientific">hydrothermal vent metagenome</name>
    <dbReference type="NCBI Taxonomy" id="652676"/>
    <lineage>
        <taxon>unclassified sequences</taxon>
        <taxon>metagenomes</taxon>
        <taxon>ecological metagenomes</taxon>
    </lineage>
</organism>
<evidence type="ECO:0000256" key="10">
    <source>
        <dbReference type="ARBA" id="ARBA00022692"/>
    </source>
</evidence>
<dbReference type="EMBL" id="UOEK01000239">
    <property type="protein sequence ID" value="VAW02669.1"/>
    <property type="molecule type" value="Genomic_DNA"/>
</dbReference>